<sequence length="92" mass="11124">MASKPIKKYSLFTFFFRYSSVIFPIKIRIISRHRQILFNTCNHSSLYLALRTGSLYAFVENIWKFVRAQPTISKIFEIHQLYQSNAYQFERY</sequence>
<dbReference type="AlphaFoldDB" id="A0A9P0LPR1"/>
<evidence type="ECO:0000313" key="1">
    <source>
        <dbReference type="EMBL" id="CAH1998614.1"/>
    </source>
</evidence>
<accession>A0A9P0LPR1</accession>
<protein>
    <submittedName>
        <fullName evidence="1">Uncharacterized protein</fullName>
    </submittedName>
</protein>
<dbReference type="Proteomes" id="UP001152888">
    <property type="component" value="Unassembled WGS sequence"/>
</dbReference>
<comment type="caution">
    <text evidence="1">The sequence shown here is derived from an EMBL/GenBank/DDBJ whole genome shotgun (WGS) entry which is preliminary data.</text>
</comment>
<evidence type="ECO:0000313" key="2">
    <source>
        <dbReference type="Proteomes" id="UP001152888"/>
    </source>
</evidence>
<reference evidence="1" key="1">
    <citation type="submission" date="2022-03" db="EMBL/GenBank/DDBJ databases">
        <authorList>
            <person name="Sayadi A."/>
        </authorList>
    </citation>
    <scope>NUCLEOTIDE SEQUENCE</scope>
</reference>
<name>A0A9P0LPR1_ACAOB</name>
<dbReference type="EMBL" id="CAKOFQ010007335">
    <property type="protein sequence ID" value="CAH1998614.1"/>
    <property type="molecule type" value="Genomic_DNA"/>
</dbReference>
<gene>
    <name evidence="1" type="ORF">ACAOBT_LOCUS24486</name>
</gene>
<proteinExistence type="predicted"/>
<keyword evidence="2" id="KW-1185">Reference proteome</keyword>
<organism evidence="1 2">
    <name type="scientific">Acanthoscelides obtectus</name>
    <name type="common">Bean weevil</name>
    <name type="synonym">Bruchus obtectus</name>
    <dbReference type="NCBI Taxonomy" id="200917"/>
    <lineage>
        <taxon>Eukaryota</taxon>
        <taxon>Metazoa</taxon>
        <taxon>Ecdysozoa</taxon>
        <taxon>Arthropoda</taxon>
        <taxon>Hexapoda</taxon>
        <taxon>Insecta</taxon>
        <taxon>Pterygota</taxon>
        <taxon>Neoptera</taxon>
        <taxon>Endopterygota</taxon>
        <taxon>Coleoptera</taxon>
        <taxon>Polyphaga</taxon>
        <taxon>Cucujiformia</taxon>
        <taxon>Chrysomeloidea</taxon>
        <taxon>Chrysomelidae</taxon>
        <taxon>Bruchinae</taxon>
        <taxon>Bruchini</taxon>
        <taxon>Acanthoscelides</taxon>
    </lineage>
</organism>